<dbReference type="Proteomes" id="UP000008962">
    <property type="component" value="Chromosome"/>
</dbReference>
<dbReference type="KEGG" id="sey:SL1344_2714"/>
<protein>
    <submittedName>
        <fullName evidence="1">Uncharacterized protein</fullName>
    </submittedName>
</protein>
<keyword evidence="2" id="KW-1185">Reference proteome</keyword>
<dbReference type="Pfam" id="PF20293">
    <property type="entry name" value="MC6"/>
    <property type="match status" value="1"/>
</dbReference>
<dbReference type="HOGENOM" id="CLU_183600_2_0_6"/>
<name>A0A0H3NQD7_SALTS</name>
<reference evidence="2" key="1">
    <citation type="journal article" date="2012" name="Proc. Natl. Acad. Sci. U.S.A.">
        <title>The transcriptional landscape and small RNAs of Salmonella enterica serovar Typhimurium.</title>
        <authorList>
            <person name="Kroger C."/>
            <person name="Dillon S.C."/>
            <person name="Cameron A.D."/>
            <person name="Papenfort K."/>
            <person name="Sivasankaran S.K."/>
            <person name="Hokamp K."/>
            <person name="Chao Y."/>
            <person name="Sittka A."/>
            <person name="Hebrard M."/>
            <person name="Handler K."/>
            <person name="Colgan A."/>
            <person name="Leekitcharoenphon P."/>
            <person name="Langridge G.C."/>
            <person name="Lohan A.J."/>
            <person name="Loftus B."/>
            <person name="Lucchini S."/>
            <person name="Ussery D.W."/>
            <person name="Dorman C.J."/>
            <person name="Thomson N.R."/>
            <person name="Vogel J."/>
            <person name="Hinton J.C."/>
        </authorList>
    </citation>
    <scope>NUCLEOTIDE SEQUENCE [LARGE SCALE GENOMIC DNA]</scope>
    <source>
        <strain evidence="2">SL1344</strain>
    </source>
</reference>
<proteinExistence type="predicted"/>
<dbReference type="RefSeq" id="WP_000628291.1">
    <property type="nucleotide sequence ID" value="NC_016810.1"/>
</dbReference>
<evidence type="ECO:0000313" key="2">
    <source>
        <dbReference type="Proteomes" id="UP000008962"/>
    </source>
</evidence>
<dbReference type="BioCyc" id="SENT216597:SL1344_RS14125-MONOMER"/>
<organism evidence="1 2">
    <name type="scientific">Salmonella typhimurium (strain SL1344)</name>
    <dbReference type="NCBI Taxonomy" id="216597"/>
    <lineage>
        <taxon>Bacteria</taxon>
        <taxon>Pseudomonadati</taxon>
        <taxon>Pseudomonadota</taxon>
        <taxon>Gammaproteobacteria</taxon>
        <taxon>Enterobacterales</taxon>
        <taxon>Enterobacteriaceae</taxon>
        <taxon>Salmonella</taxon>
    </lineage>
</organism>
<accession>A0A0H3NQD7</accession>
<gene>
    <name evidence="1" type="ordered locus">SL1344_2714</name>
</gene>
<dbReference type="EMBL" id="FQ312003">
    <property type="protein sequence ID" value="CBW18815.1"/>
    <property type="molecule type" value="Genomic_DNA"/>
</dbReference>
<evidence type="ECO:0000313" key="1">
    <source>
        <dbReference type="EMBL" id="CBW18815.1"/>
    </source>
</evidence>
<sequence length="77" mass="8607">MITIDTDPKANPVYIGSVVLRIFQSNDSMIIEISRLYDLVNSVFELSFDLFLYSLDWLFIIGAIELDGNGGIAYAAQ</sequence>
<dbReference type="AlphaFoldDB" id="A0A0H3NQD7"/>
<dbReference type="InterPro" id="IPR046897">
    <property type="entry name" value="ABC-3C_MC6"/>
</dbReference>